<dbReference type="Gene3D" id="1.20.1250.20">
    <property type="entry name" value="MFS general substrate transporter like domains"/>
    <property type="match status" value="2"/>
</dbReference>
<accession>A0A5P9P1S0</accession>
<dbReference type="InterPro" id="IPR011701">
    <property type="entry name" value="MFS"/>
</dbReference>
<dbReference type="Pfam" id="PF07690">
    <property type="entry name" value="MFS_1"/>
    <property type="match status" value="1"/>
</dbReference>
<feature type="transmembrane region" description="Helical" evidence="2">
    <location>
        <begin position="139"/>
        <end position="159"/>
    </location>
</feature>
<feature type="domain" description="Major facilitator superfamily (MFS) profile" evidence="3">
    <location>
        <begin position="16"/>
        <end position="421"/>
    </location>
</feature>
<dbReference type="InterPro" id="IPR036259">
    <property type="entry name" value="MFS_trans_sf"/>
</dbReference>
<evidence type="ECO:0000256" key="2">
    <source>
        <dbReference type="SAM" id="Phobius"/>
    </source>
</evidence>
<evidence type="ECO:0000256" key="1">
    <source>
        <dbReference type="SAM" id="MobiDB-lite"/>
    </source>
</evidence>
<sequence>MSIAISMNRPYYGWIVVLACFLGSFVIFGLSYSFGVFLERMATDFARSRGVTTIAFGVQTLLLYVGAVLVGVFVDRLGTRRMLAVGTVVLCLGLLWTSVATSWLTVVLAYGVVTGFGMSIVYVVAYATVPRWFDRRAGFAGGVASAGLGAGMLVVAPAATALIDRVGWRSSFLVLAGVVAVLLLVATLLIRDEPTAEPVPAGEFPRSRGGEATPNGGQRSTRTQPSLRAQFGEICAVARSPSFGLVFVGWILIYTTMYIVFVHLVVHASDIGLSRTAGATALALIGGANAIGRVGIGYASDYVGRVRVFAGCSTVMGVSTLALPALETTTALLGFALVFGLAYGGNGALLAPLTSDLFGRENLNAVFGLVSGAFALSGLTAPFLAGVGYDVLGTYTPAFVSAGLAAVVGAAAIIAAKRLEAT</sequence>
<organism evidence="4 5">
    <name type="scientific">Natronorubrum aibiense</name>
    <dbReference type="NCBI Taxonomy" id="348826"/>
    <lineage>
        <taxon>Archaea</taxon>
        <taxon>Methanobacteriati</taxon>
        <taxon>Methanobacteriota</taxon>
        <taxon>Stenosarchaea group</taxon>
        <taxon>Halobacteria</taxon>
        <taxon>Halobacteriales</taxon>
        <taxon>Natrialbaceae</taxon>
        <taxon>Natronorubrum</taxon>
    </lineage>
</organism>
<dbReference type="InterPro" id="IPR050327">
    <property type="entry name" value="Proton-linked_MCT"/>
</dbReference>
<dbReference type="InterPro" id="IPR020846">
    <property type="entry name" value="MFS_dom"/>
</dbReference>
<keyword evidence="5" id="KW-1185">Reference proteome</keyword>
<feature type="transmembrane region" description="Helical" evidence="2">
    <location>
        <begin position="171"/>
        <end position="190"/>
    </location>
</feature>
<dbReference type="PROSITE" id="PS50850">
    <property type="entry name" value="MFS"/>
    <property type="match status" value="1"/>
</dbReference>
<keyword evidence="2" id="KW-0812">Transmembrane</keyword>
<feature type="region of interest" description="Disordered" evidence="1">
    <location>
        <begin position="199"/>
        <end position="223"/>
    </location>
</feature>
<keyword evidence="2" id="KW-1133">Transmembrane helix</keyword>
<feature type="transmembrane region" description="Helical" evidence="2">
    <location>
        <begin position="54"/>
        <end position="74"/>
    </location>
</feature>
<evidence type="ECO:0000313" key="4">
    <source>
        <dbReference type="EMBL" id="QFU82075.1"/>
    </source>
</evidence>
<gene>
    <name evidence="4" type="ORF">GCU68_05790</name>
</gene>
<proteinExistence type="predicted"/>
<evidence type="ECO:0000259" key="3">
    <source>
        <dbReference type="PROSITE" id="PS50850"/>
    </source>
</evidence>
<feature type="transmembrane region" description="Helical" evidence="2">
    <location>
        <begin position="395"/>
        <end position="416"/>
    </location>
</feature>
<dbReference type="KEGG" id="nas:GCU68_05790"/>
<dbReference type="PANTHER" id="PTHR11360:SF284">
    <property type="entry name" value="EG:103B4.3 PROTEIN-RELATED"/>
    <property type="match status" value="1"/>
</dbReference>
<dbReference type="GO" id="GO:0022857">
    <property type="term" value="F:transmembrane transporter activity"/>
    <property type="evidence" value="ECO:0007669"/>
    <property type="project" value="InterPro"/>
</dbReference>
<feature type="transmembrane region" description="Helical" evidence="2">
    <location>
        <begin position="12"/>
        <end position="34"/>
    </location>
</feature>
<feature type="transmembrane region" description="Helical" evidence="2">
    <location>
        <begin position="81"/>
        <end position="101"/>
    </location>
</feature>
<dbReference type="AlphaFoldDB" id="A0A5P9P1S0"/>
<feature type="transmembrane region" description="Helical" evidence="2">
    <location>
        <begin position="308"/>
        <end position="326"/>
    </location>
</feature>
<feature type="transmembrane region" description="Helical" evidence="2">
    <location>
        <begin position="107"/>
        <end position="127"/>
    </location>
</feature>
<name>A0A5P9P1S0_9EURY</name>
<keyword evidence="2" id="KW-0472">Membrane</keyword>
<feature type="transmembrane region" description="Helical" evidence="2">
    <location>
        <begin position="277"/>
        <end position="296"/>
    </location>
</feature>
<feature type="transmembrane region" description="Helical" evidence="2">
    <location>
        <begin position="243"/>
        <end position="265"/>
    </location>
</feature>
<reference evidence="4 5" key="1">
    <citation type="journal article" date="2007" name="Int. J. Syst. Evol. Microbiol.">
        <title>Natronorubrum sulfidifaciens sp. nov., an extremely haloalkaliphilic archaeon isolated from Aiding salt lake in Xin-Jiang, China.</title>
        <authorList>
            <person name="Cui H.L."/>
            <person name="Tohty D."/>
            <person name="Liu H.C."/>
            <person name="Liu S.J."/>
            <person name="Oren A."/>
            <person name="Zhou P.J."/>
        </authorList>
    </citation>
    <scope>NUCLEOTIDE SEQUENCE [LARGE SCALE GENOMIC DNA]</scope>
    <source>
        <strain evidence="4 5">7-3</strain>
    </source>
</reference>
<dbReference type="SUPFAM" id="SSF103473">
    <property type="entry name" value="MFS general substrate transporter"/>
    <property type="match status" value="1"/>
</dbReference>
<feature type="transmembrane region" description="Helical" evidence="2">
    <location>
        <begin position="365"/>
        <end position="389"/>
    </location>
</feature>
<dbReference type="PANTHER" id="PTHR11360">
    <property type="entry name" value="MONOCARBOXYLATE TRANSPORTER"/>
    <property type="match status" value="1"/>
</dbReference>
<dbReference type="EMBL" id="CP045488">
    <property type="protein sequence ID" value="QFU82075.1"/>
    <property type="molecule type" value="Genomic_DNA"/>
</dbReference>
<protein>
    <submittedName>
        <fullName evidence="4">MFS transporter</fullName>
    </submittedName>
</protein>
<evidence type="ECO:0000313" key="5">
    <source>
        <dbReference type="Proteomes" id="UP000326170"/>
    </source>
</evidence>
<feature type="transmembrane region" description="Helical" evidence="2">
    <location>
        <begin position="332"/>
        <end position="353"/>
    </location>
</feature>
<dbReference type="Proteomes" id="UP000326170">
    <property type="component" value="Chromosome"/>
</dbReference>